<dbReference type="SMART" id="SM00184">
    <property type="entry name" value="RING"/>
    <property type="match status" value="1"/>
</dbReference>
<evidence type="ECO:0000256" key="1">
    <source>
        <dbReference type="ARBA" id="ARBA00000900"/>
    </source>
</evidence>
<dbReference type="Proteomes" id="UP001497522">
    <property type="component" value="Chromosome 2"/>
</dbReference>
<feature type="domain" description="RING-type" evidence="10">
    <location>
        <begin position="671"/>
        <end position="712"/>
    </location>
</feature>
<sequence length="717" mass="76212">MDSRRGPPHVGGSHWLSTDIIYQPGSSSGNSSRVIRMDEAGESSSGGRGVYRQDCGKGPESSRPPIHKPAAQVSSKLVATRSSGARRMQRAQQGSLQGPWNVLQSYPGGLNDPALECTGMDVPASSATEYFPSRRGHVTEHIGAWNGMSGVPPLGSRQAQAGADVAYPRVSIGSIGIEERQGGDVGGSMSFNSLNSFYRDHQDFLNEGRSGFNEKRADDSSGSVTYNSLYVDHPNYMDEGNLQASSSNYAHSAQVEAFWAAASRHHASLDTHAACRSNVFPISTERHSLRSNLPGKTSESGASSSGNASSTSRSSACKRKSCTPVAAGSSSSQSCTSASDVGASTSSSAEATCRGLGFVPLVGTGTEDPRTSHFGSETELLLEARRDSRAGKNAVSSSTSLRRSESMLGSSGLGEPPTLRYMGNNNNRNLSTRAASASQLRAAVAAERRLRNQAINYHSLQSMSLTAPLPSNPVVPMMQTTANSAAPSSPCPLRPPPHPPIPRSRLQGSTTHMSILSPSSSGAAPSRLAHAPPFNPSVLAPSIDSLPSAATLLQRSMLPRQSASGVRDRGLSSILLALERVERDEDLTYEQLLMLEATLLFGGMGLHDQHSDLRLDVDNMSYEELLALEERIGNVSTGVAAEVAAQKLKRSQYSSLDAMVAHFSEECDIKCSICQEEYVEGDELGKIDCGHGYHVSCIQQWLVQKNQCPICKATALS</sequence>
<evidence type="ECO:0000256" key="5">
    <source>
        <dbReference type="ARBA" id="ARBA00022771"/>
    </source>
</evidence>
<feature type="compositionally biased region" description="Polar residues" evidence="9">
    <location>
        <begin position="506"/>
        <end position="523"/>
    </location>
</feature>
<evidence type="ECO:0000259" key="10">
    <source>
        <dbReference type="PROSITE" id="PS50089"/>
    </source>
</evidence>
<evidence type="ECO:0000256" key="9">
    <source>
        <dbReference type="SAM" id="MobiDB-lite"/>
    </source>
</evidence>
<evidence type="ECO:0000313" key="11">
    <source>
        <dbReference type="EMBL" id="CAK9870984.1"/>
    </source>
</evidence>
<feature type="region of interest" description="Disordered" evidence="9">
    <location>
        <begin position="286"/>
        <end position="315"/>
    </location>
</feature>
<dbReference type="PROSITE" id="PS50089">
    <property type="entry name" value="ZF_RING_2"/>
    <property type="match status" value="1"/>
</dbReference>
<comment type="catalytic activity">
    <reaction evidence="1">
        <text>S-ubiquitinyl-[E2 ubiquitin-conjugating enzyme]-L-cysteine + [acceptor protein]-L-lysine = [E2 ubiquitin-conjugating enzyme]-L-cysteine + N(6)-ubiquitinyl-[acceptor protein]-L-lysine.</text>
        <dbReference type="EC" id="2.3.2.27"/>
    </reaction>
</comment>
<organism evidence="11 12">
    <name type="scientific">Sphagnum jensenii</name>
    <dbReference type="NCBI Taxonomy" id="128206"/>
    <lineage>
        <taxon>Eukaryota</taxon>
        <taxon>Viridiplantae</taxon>
        <taxon>Streptophyta</taxon>
        <taxon>Embryophyta</taxon>
        <taxon>Bryophyta</taxon>
        <taxon>Sphagnophytina</taxon>
        <taxon>Sphagnopsida</taxon>
        <taxon>Sphagnales</taxon>
        <taxon>Sphagnaceae</taxon>
        <taxon>Sphagnum</taxon>
    </lineage>
</organism>
<feature type="region of interest" description="Disordered" evidence="9">
    <location>
        <begin position="1"/>
        <end position="74"/>
    </location>
</feature>
<accession>A0ABP1B7E9</accession>
<dbReference type="InterPro" id="IPR001841">
    <property type="entry name" value="Znf_RING"/>
</dbReference>
<feature type="region of interest" description="Disordered" evidence="9">
    <location>
        <begin position="481"/>
        <end position="529"/>
    </location>
</feature>
<keyword evidence="6" id="KW-0833">Ubl conjugation pathway</keyword>
<feature type="compositionally biased region" description="Polar residues" evidence="9">
    <location>
        <begin position="24"/>
        <end position="33"/>
    </location>
</feature>
<dbReference type="SUPFAM" id="SSF57850">
    <property type="entry name" value="RING/U-box"/>
    <property type="match status" value="1"/>
</dbReference>
<dbReference type="PANTHER" id="PTHR22937">
    <property type="entry name" value="E3 UBIQUITIN-PROTEIN LIGASE RNF165"/>
    <property type="match status" value="1"/>
</dbReference>
<proteinExistence type="predicted"/>
<feature type="region of interest" description="Disordered" evidence="9">
    <location>
        <begin position="385"/>
        <end position="429"/>
    </location>
</feature>
<protein>
    <recommendedName>
        <fullName evidence="2">RING-type E3 ubiquitin transferase</fullName>
        <ecNumber evidence="2">2.3.2.27</ecNumber>
    </recommendedName>
</protein>
<name>A0ABP1B7E9_9BRYO</name>
<dbReference type="InterPro" id="IPR013083">
    <property type="entry name" value="Znf_RING/FYVE/PHD"/>
</dbReference>
<evidence type="ECO:0000256" key="7">
    <source>
        <dbReference type="ARBA" id="ARBA00022833"/>
    </source>
</evidence>
<keyword evidence="4" id="KW-0479">Metal-binding</keyword>
<dbReference type="EMBL" id="OZ023703">
    <property type="protein sequence ID" value="CAK9870984.1"/>
    <property type="molecule type" value="Genomic_DNA"/>
</dbReference>
<gene>
    <name evidence="11" type="ORF">CSSPJE1EN2_LOCUS13652</name>
</gene>
<evidence type="ECO:0000313" key="12">
    <source>
        <dbReference type="Proteomes" id="UP001497522"/>
    </source>
</evidence>
<dbReference type="InterPro" id="IPR045191">
    <property type="entry name" value="MBR1/2-like"/>
</dbReference>
<evidence type="ECO:0000256" key="2">
    <source>
        <dbReference type="ARBA" id="ARBA00012483"/>
    </source>
</evidence>
<reference evidence="11 12" key="1">
    <citation type="submission" date="2024-03" db="EMBL/GenBank/DDBJ databases">
        <authorList>
            <consortium name="ELIXIR-Norway"/>
            <consortium name="Elixir Norway"/>
        </authorList>
    </citation>
    <scope>NUCLEOTIDE SEQUENCE [LARGE SCALE GENOMIC DNA]</scope>
</reference>
<dbReference type="Gene3D" id="3.30.40.10">
    <property type="entry name" value="Zinc/RING finger domain, C3HC4 (zinc finger)"/>
    <property type="match status" value="1"/>
</dbReference>
<feature type="compositionally biased region" description="Low complexity" evidence="9">
    <location>
        <begin position="396"/>
        <end position="415"/>
    </location>
</feature>
<evidence type="ECO:0000256" key="8">
    <source>
        <dbReference type="PROSITE-ProRule" id="PRU00175"/>
    </source>
</evidence>
<feature type="compositionally biased region" description="Low complexity" evidence="9">
    <location>
        <begin position="295"/>
        <end position="315"/>
    </location>
</feature>
<keyword evidence="5 8" id="KW-0863">Zinc-finger</keyword>
<keyword evidence="12" id="KW-1185">Reference proteome</keyword>
<dbReference type="PANTHER" id="PTHR22937:SF65">
    <property type="entry name" value="E3 UBIQUITIN-PROTEIN LIGASE ARK2C"/>
    <property type="match status" value="1"/>
</dbReference>
<keyword evidence="3" id="KW-0808">Transferase</keyword>
<evidence type="ECO:0000256" key="6">
    <source>
        <dbReference type="ARBA" id="ARBA00022786"/>
    </source>
</evidence>
<evidence type="ECO:0000256" key="4">
    <source>
        <dbReference type="ARBA" id="ARBA00022723"/>
    </source>
</evidence>
<dbReference type="EC" id="2.3.2.27" evidence="2"/>
<evidence type="ECO:0000256" key="3">
    <source>
        <dbReference type="ARBA" id="ARBA00022679"/>
    </source>
</evidence>
<dbReference type="Pfam" id="PF13639">
    <property type="entry name" value="zf-RING_2"/>
    <property type="match status" value="1"/>
</dbReference>
<keyword evidence="7" id="KW-0862">Zinc</keyword>
<feature type="compositionally biased region" description="Pro residues" evidence="9">
    <location>
        <begin position="489"/>
        <end position="502"/>
    </location>
</feature>